<dbReference type="AlphaFoldDB" id="A0A942SWA6"/>
<protein>
    <submittedName>
        <fullName evidence="4">Amidohydrolase</fullName>
    </submittedName>
</protein>
<keyword evidence="1" id="KW-0378">Hydrolase</keyword>
<evidence type="ECO:0000313" key="4">
    <source>
        <dbReference type="EMBL" id="MBS4181364.1"/>
    </source>
</evidence>
<dbReference type="InterPro" id="IPR006680">
    <property type="entry name" value="Amidohydro-rel"/>
</dbReference>
<dbReference type="Pfam" id="PF01979">
    <property type="entry name" value="Amidohydro_1"/>
    <property type="match status" value="1"/>
</dbReference>
<dbReference type="GO" id="GO:0016810">
    <property type="term" value="F:hydrolase activity, acting on carbon-nitrogen (but not peptide) bonds"/>
    <property type="evidence" value="ECO:0007669"/>
    <property type="project" value="InterPro"/>
</dbReference>
<reference evidence="4" key="1">
    <citation type="submission" date="2021-05" db="EMBL/GenBank/DDBJ databases">
        <title>Novel Bacillus species.</title>
        <authorList>
            <person name="Liu G."/>
        </authorList>
    </citation>
    <scope>NUCLEOTIDE SEQUENCE</scope>
    <source>
        <strain evidence="4">FJAT-50051</strain>
    </source>
</reference>
<dbReference type="PANTHER" id="PTHR43794">
    <property type="entry name" value="AMINOHYDROLASE SSNA-RELATED"/>
    <property type="match status" value="1"/>
</dbReference>
<feature type="domain" description="Amidohydrolase-related" evidence="3">
    <location>
        <begin position="161"/>
        <end position="512"/>
    </location>
</feature>
<dbReference type="Gene3D" id="2.30.40.10">
    <property type="entry name" value="Urease, subunit C, domain 1"/>
    <property type="match status" value="1"/>
</dbReference>
<name>A0A942SWA6_9BACI</name>
<dbReference type="SUPFAM" id="SSF51556">
    <property type="entry name" value="Metallo-dependent hydrolases"/>
    <property type="match status" value="1"/>
</dbReference>
<evidence type="ECO:0000256" key="1">
    <source>
        <dbReference type="ARBA" id="ARBA00022801"/>
    </source>
</evidence>
<accession>A0A942SWA6</accession>
<sequence length="551" mass="60447">MFKFGVTLVYRQNTILLGFANKTIKIANKSAGFTIQAVTSPVHFIFIFEDNTIVVHKICLIGGRRMKCRAKVNLSIIMLLAFLLISTFGTGDFVTRVDAARANEKADIIIKNGYILTMNGSKEVFPKGTVVIKDKKIIAVGDEKLGNQYKAPKIINANGNIVMPGMINTHNHVPMVAFRSIGEEGVGNRLFDVFFPLEGKLLSRDLIYKASIHGAIEMAMGGVTTYADMYYHEDEVAKATEKIGIRGVLGETVISFPVVDAPEPYGGLKYAENFIKQYQNNELITPSVVAHAPYTVSPEMLKASKALADKYKVPFALHAAEFPDEAQRVESKFGQKYESVIKYLDSLGILDENTMLAHAIHIDDEDIAIIKERGATIAHNPIANTKGATGVAPAIKIDKAGIRMGLGTDGPMSSNTMDVFGTMGYAARIHKLVNKDQSLMPPSKVVELATIGGAKALGLDKKVGSLEVGKYADIIIVDVYAPNTFPTYDPYATLAYAAGPQNVKDVIVNGKMIVENKKLKTYDYNKNLRDMKEIYKKVAEVEKTLPYHKKP</sequence>
<comment type="caution">
    <text evidence="4">The sequence shown here is derived from an EMBL/GenBank/DDBJ whole genome shotgun (WGS) entry which is preliminary data.</text>
</comment>
<proteinExistence type="predicted"/>
<dbReference type="PANTHER" id="PTHR43794:SF11">
    <property type="entry name" value="AMIDOHYDROLASE-RELATED DOMAIN-CONTAINING PROTEIN"/>
    <property type="match status" value="1"/>
</dbReference>
<dbReference type="EMBL" id="JAGYPE010000001">
    <property type="protein sequence ID" value="MBS4181364.1"/>
    <property type="molecule type" value="Genomic_DNA"/>
</dbReference>
<keyword evidence="2" id="KW-1133">Transmembrane helix</keyword>
<organism evidence="4">
    <name type="scientific">Neobacillus citreus</name>
    <dbReference type="NCBI Taxonomy" id="2833578"/>
    <lineage>
        <taxon>Bacteria</taxon>
        <taxon>Bacillati</taxon>
        <taxon>Bacillota</taxon>
        <taxon>Bacilli</taxon>
        <taxon>Bacillales</taxon>
        <taxon>Bacillaceae</taxon>
        <taxon>Neobacillus</taxon>
    </lineage>
</organism>
<feature type="transmembrane region" description="Helical" evidence="2">
    <location>
        <begin position="72"/>
        <end position="91"/>
    </location>
</feature>
<dbReference type="InterPro" id="IPR032466">
    <property type="entry name" value="Metal_Hydrolase"/>
</dbReference>
<gene>
    <name evidence="4" type="ORF">KHB02_08115</name>
</gene>
<dbReference type="InterPro" id="IPR011059">
    <property type="entry name" value="Metal-dep_hydrolase_composite"/>
</dbReference>
<keyword evidence="2" id="KW-0812">Transmembrane</keyword>
<dbReference type="Gene3D" id="3.20.20.140">
    <property type="entry name" value="Metal-dependent hydrolases"/>
    <property type="match status" value="1"/>
</dbReference>
<dbReference type="SUPFAM" id="SSF51338">
    <property type="entry name" value="Composite domain of metallo-dependent hydrolases"/>
    <property type="match status" value="1"/>
</dbReference>
<keyword evidence="2" id="KW-0472">Membrane</keyword>
<dbReference type="CDD" id="cd01298">
    <property type="entry name" value="ATZ_TRZ_like"/>
    <property type="match status" value="1"/>
</dbReference>
<evidence type="ECO:0000259" key="3">
    <source>
        <dbReference type="Pfam" id="PF01979"/>
    </source>
</evidence>
<evidence type="ECO:0000256" key="2">
    <source>
        <dbReference type="SAM" id="Phobius"/>
    </source>
</evidence>
<dbReference type="InterPro" id="IPR050287">
    <property type="entry name" value="MTA/SAH_deaminase"/>
</dbReference>